<feature type="domain" description="AB hydrolase-1" evidence="1">
    <location>
        <begin position="26"/>
        <end position="243"/>
    </location>
</feature>
<reference evidence="2 3" key="1">
    <citation type="journal article" date="2019" name="Int. J. Syst. Evol. Microbiol.">
        <title>The Global Catalogue of Microorganisms (GCM) 10K type strain sequencing project: providing services to taxonomists for standard genome sequencing and annotation.</title>
        <authorList>
            <consortium name="The Broad Institute Genomics Platform"/>
            <consortium name="The Broad Institute Genome Sequencing Center for Infectious Disease"/>
            <person name="Wu L."/>
            <person name="Ma J."/>
        </authorList>
    </citation>
    <scope>NUCLEOTIDE SEQUENCE [LARGE SCALE GENOMIC DNA]</scope>
    <source>
        <strain evidence="2 3">JCM 14969</strain>
    </source>
</reference>
<protein>
    <submittedName>
        <fullName evidence="2">Alpha/beta fold hydrolase</fullName>
    </submittedName>
</protein>
<keyword evidence="2" id="KW-0378">Hydrolase</keyword>
<dbReference type="Gene3D" id="3.40.50.1820">
    <property type="entry name" value="alpha/beta hydrolase"/>
    <property type="match status" value="1"/>
</dbReference>
<organism evidence="2 3">
    <name type="scientific">Kribbella sancticallisti</name>
    <dbReference type="NCBI Taxonomy" id="460087"/>
    <lineage>
        <taxon>Bacteria</taxon>
        <taxon>Bacillati</taxon>
        <taxon>Actinomycetota</taxon>
        <taxon>Actinomycetes</taxon>
        <taxon>Propionibacteriales</taxon>
        <taxon>Kribbellaceae</taxon>
        <taxon>Kribbella</taxon>
    </lineage>
</organism>
<sequence length="246" mass="25910">MEQLSGSPYKQALRPVLCQPASMSSLLLLHGLGATGRVWDGWQFPRLAPDLPGHGSAGTLPAYTFESMAAAIAESLPVRRELVVVGHSLGGVIALELASGRYGVQVDRVVALGVKVTWSDDDLGRAAALARKPIAWFDSRDEAAARFLKVSGLQGLVDPADKVVDHGLAKVDGRWRLAMDPGTFGVGAPDLPRLIAASQAEVVLARGELDPMNTDAELAALHDQVVTLPGLGHNAHVQDPGAVSIR</sequence>
<dbReference type="InterPro" id="IPR000073">
    <property type="entry name" value="AB_hydrolase_1"/>
</dbReference>
<keyword evidence="3" id="KW-1185">Reference proteome</keyword>
<dbReference type="PANTHER" id="PTHR43798:SF27">
    <property type="entry name" value="HYDROLASE ALPHA_BETA HYDROLASE FOLD FAMILY"/>
    <property type="match status" value="1"/>
</dbReference>
<gene>
    <name evidence="2" type="ORF">GCM10009789_57310</name>
</gene>
<dbReference type="SUPFAM" id="SSF53474">
    <property type="entry name" value="alpha/beta-Hydrolases"/>
    <property type="match status" value="1"/>
</dbReference>
<accession>A0ABN2E6T8</accession>
<dbReference type="Proteomes" id="UP001500393">
    <property type="component" value="Unassembled WGS sequence"/>
</dbReference>
<dbReference type="PANTHER" id="PTHR43798">
    <property type="entry name" value="MONOACYLGLYCEROL LIPASE"/>
    <property type="match status" value="1"/>
</dbReference>
<evidence type="ECO:0000313" key="2">
    <source>
        <dbReference type="EMBL" id="GAA1595905.1"/>
    </source>
</evidence>
<comment type="caution">
    <text evidence="2">The sequence shown here is derived from an EMBL/GenBank/DDBJ whole genome shotgun (WGS) entry which is preliminary data.</text>
</comment>
<evidence type="ECO:0000259" key="1">
    <source>
        <dbReference type="Pfam" id="PF12697"/>
    </source>
</evidence>
<dbReference type="InterPro" id="IPR029058">
    <property type="entry name" value="AB_hydrolase_fold"/>
</dbReference>
<dbReference type="Pfam" id="PF12697">
    <property type="entry name" value="Abhydrolase_6"/>
    <property type="match status" value="1"/>
</dbReference>
<dbReference type="GO" id="GO:0016787">
    <property type="term" value="F:hydrolase activity"/>
    <property type="evidence" value="ECO:0007669"/>
    <property type="project" value="UniProtKB-KW"/>
</dbReference>
<proteinExistence type="predicted"/>
<evidence type="ECO:0000313" key="3">
    <source>
        <dbReference type="Proteomes" id="UP001500393"/>
    </source>
</evidence>
<name>A0ABN2E6T8_9ACTN</name>
<dbReference type="InterPro" id="IPR050266">
    <property type="entry name" value="AB_hydrolase_sf"/>
</dbReference>
<dbReference type="EMBL" id="BAAAOS010000045">
    <property type="protein sequence ID" value="GAA1595905.1"/>
    <property type="molecule type" value="Genomic_DNA"/>
</dbReference>